<dbReference type="Pfam" id="PF00072">
    <property type="entry name" value="Response_reg"/>
    <property type="match status" value="1"/>
</dbReference>
<keyword evidence="2 5" id="KW-0145">Chemotaxis</keyword>
<dbReference type="InterPro" id="IPR000673">
    <property type="entry name" value="Sig_transdc_resp-reg_Me-estase"/>
</dbReference>
<feature type="active site" evidence="5 6">
    <location>
        <position position="180"/>
    </location>
</feature>
<keyword evidence="1 5" id="KW-0963">Cytoplasm</keyword>
<keyword evidence="11" id="KW-0808">Transferase</keyword>
<comment type="similarity">
    <text evidence="5">Belongs to the CheB family.</text>
</comment>
<feature type="compositionally biased region" description="Low complexity" evidence="8">
    <location>
        <begin position="145"/>
        <end position="158"/>
    </location>
</feature>
<comment type="subcellular location">
    <subcellularLocation>
        <location evidence="5">Cytoplasm</location>
    </subcellularLocation>
</comment>
<dbReference type="GO" id="GO:0050568">
    <property type="term" value="F:protein-glutamine glutaminase activity"/>
    <property type="evidence" value="ECO:0007669"/>
    <property type="project" value="UniProtKB-UniRule"/>
</dbReference>
<dbReference type="NCBIfam" id="NF001965">
    <property type="entry name" value="PRK00742.1"/>
    <property type="match status" value="1"/>
</dbReference>
<dbReference type="AlphaFoldDB" id="A0A2Z3GQU2"/>
<dbReference type="GO" id="GO:0008984">
    <property type="term" value="F:protein-glutamate methylesterase activity"/>
    <property type="evidence" value="ECO:0007669"/>
    <property type="project" value="UniProtKB-UniRule"/>
</dbReference>
<dbReference type="Pfam" id="PF01339">
    <property type="entry name" value="CheB_methylest"/>
    <property type="match status" value="1"/>
</dbReference>
<dbReference type="PIRSF" id="PIRSF000876">
    <property type="entry name" value="RR_chemtxs_CheB"/>
    <property type="match status" value="1"/>
</dbReference>
<evidence type="ECO:0000256" key="7">
    <source>
        <dbReference type="PROSITE-ProRule" id="PRU00169"/>
    </source>
</evidence>
<dbReference type="CDD" id="cd17541">
    <property type="entry name" value="REC_CheB-like"/>
    <property type="match status" value="1"/>
</dbReference>
<dbReference type="GO" id="GO:0008168">
    <property type="term" value="F:methyltransferase activity"/>
    <property type="evidence" value="ECO:0007669"/>
    <property type="project" value="UniProtKB-KW"/>
</dbReference>
<protein>
    <recommendedName>
        <fullName evidence="5">Protein-glutamate methylesterase/protein-glutamine glutaminase</fullName>
        <ecNumber evidence="5">3.1.1.61</ecNumber>
        <ecNumber evidence="5">3.5.1.44</ecNumber>
    </recommendedName>
</protein>
<feature type="domain" description="CheB-type methylesterase" evidence="10">
    <location>
        <begin position="168"/>
        <end position="355"/>
    </location>
</feature>
<dbReference type="InterPro" id="IPR008248">
    <property type="entry name" value="CheB-like"/>
</dbReference>
<keyword evidence="11" id="KW-0489">Methyltransferase</keyword>
<gene>
    <name evidence="5" type="primary">cheB</name>
    <name evidence="11" type="ORF">C1280_00560</name>
</gene>
<dbReference type="PANTHER" id="PTHR42872:SF6">
    <property type="entry name" value="PROTEIN-GLUTAMATE METHYLESTERASE_PROTEIN-GLUTAMINE GLUTAMINASE"/>
    <property type="match status" value="1"/>
</dbReference>
<feature type="modified residue" description="4-aspartylphosphate" evidence="5 7">
    <location>
        <position position="57"/>
    </location>
</feature>
<evidence type="ECO:0000256" key="5">
    <source>
        <dbReference type="HAMAP-Rule" id="MF_00099"/>
    </source>
</evidence>
<feature type="active site" evidence="5 6">
    <location>
        <position position="207"/>
    </location>
</feature>
<sequence>MAPPIRVLIVDDSPTVCRALAAYLAAAPGIEVAGLAHSGEAALARLTGLLPHVVTLDLDMPGMGGLAALERLMATRPTPVLLLSGLSRGAAGQTVEGLALGAVDVLTKYAPGHDTDPAEFARALVAKVRTAAGVKTVRSLPPRPAVGGAPGVPAAPRSRPAPDRAALDRAAPAVLVIGASTGGPPAVRELLAGLPAPPPFGVLLVQHLPARFTRSLAELLARQTGLPVREAGDGEALEPGTVLVAPGDRHAVLGADGRVRLNGGPAVSGHRPSIDVAMESAARAFRGRATGVLLTGMGEDGARGLAAIRAGGGRTFAQDEDSSAVYGMPLRAVQLGAVDECDTPAGIAARLAGRS</sequence>
<dbReference type="InterPro" id="IPR035909">
    <property type="entry name" value="CheB_C"/>
</dbReference>
<dbReference type="InterPro" id="IPR001789">
    <property type="entry name" value="Sig_transdc_resp-reg_receiver"/>
</dbReference>
<dbReference type="HAMAP" id="MF_00099">
    <property type="entry name" value="CheB_chemtxs"/>
    <property type="match status" value="1"/>
</dbReference>
<dbReference type="GO" id="GO:0005737">
    <property type="term" value="C:cytoplasm"/>
    <property type="evidence" value="ECO:0007669"/>
    <property type="project" value="UniProtKB-SubCell"/>
</dbReference>
<evidence type="ECO:0000256" key="6">
    <source>
        <dbReference type="PROSITE-ProRule" id="PRU00050"/>
    </source>
</evidence>
<dbReference type="KEGG" id="gog:C1280_00560"/>
<keyword evidence="5 7" id="KW-0597">Phosphoprotein</keyword>
<comment type="domain">
    <text evidence="5">Contains a C-terminal catalytic domain, and an N-terminal region which modulates catalytic activity.</text>
</comment>
<feature type="domain" description="Response regulatory" evidence="9">
    <location>
        <begin position="6"/>
        <end position="123"/>
    </location>
</feature>
<dbReference type="CDD" id="cd16432">
    <property type="entry name" value="CheB_Rec"/>
    <property type="match status" value="1"/>
</dbReference>
<evidence type="ECO:0000256" key="3">
    <source>
        <dbReference type="ARBA" id="ARBA00022801"/>
    </source>
</evidence>
<proteinExistence type="inferred from homology"/>
<feature type="active site" evidence="5 6">
    <location>
        <position position="300"/>
    </location>
</feature>
<comment type="function">
    <text evidence="5">Involved in chemotaxis. Part of a chemotaxis signal transduction system that modulates chemotaxis in response to various stimuli. Catalyzes the demethylation of specific methylglutamate residues introduced into the chemoreceptors (methyl-accepting chemotaxis proteins or MCP) by CheR. Also mediates the irreversible deamidation of specific glutamine residues to glutamic acid.</text>
</comment>
<evidence type="ECO:0000256" key="8">
    <source>
        <dbReference type="SAM" id="MobiDB-lite"/>
    </source>
</evidence>
<dbReference type="PANTHER" id="PTHR42872">
    <property type="entry name" value="PROTEIN-GLUTAMATE METHYLESTERASE/PROTEIN-GLUTAMINE GLUTAMINASE"/>
    <property type="match status" value="1"/>
</dbReference>
<dbReference type="SMART" id="SM00448">
    <property type="entry name" value="REC"/>
    <property type="match status" value="1"/>
</dbReference>
<reference evidence="11 12" key="1">
    <citation type="submission" date="2018-01" db="EMBL/GenBank/DDBJ databases">
        <title>G. obscuriglobus.</title>
        <authorList>
            <person name="Franke J."/>
            <person name="Blomberg W."/>
            <person name="Selmecki A."/>
        </authorList>
    </citation>
    <scope>NUCLEOTIDE SEQUENCE [LARGE SCALE GENOMIC DNA]</scope>
    <source>
        <strain evidence="11 12">DSM 5831</strain>
    </source>
</reference>
<evidence type="ECO:0000259" key="10">
    <source>
        <dbReference type="PROSITE" id="PS50122"/>
    </source>
</evidence>
<dbReference type="EMBL" id="CP025958">
    <property type="protein sequence ID" value="AWM35658.1"/>
    <property type="molecule type" value="Genomic_DNA"/>
</dbReference>
<dbReference type="GO" id="GO:0000156">
    <property type="term" value="F:phosphorelay response regulator activity"/>
    <property type="evidence" value="ECO:0007669"/>
    <property type="project" value="InterPro"/>
</dbReference>
<dbReference type="Gene3D" id="3.40.50.180">
    <property type="entry name" value="Methylesterase CheB, C-terminal domain"/>
    <property type="match status" value="1"/>
</dbReference>
<feature type="region of interest" description="Disordered" evidence="8">
    <location>
        <begin position="139"/>
        <end position="162"/>
    </location>
</feature>
<dbReference type="OrthoDB" id="9793421at2"/>
<accession>A0A2Z3GQU2</accession>
<evidence type="ECO:0000256" key="2">
    <source>
        <dbReference type="ARBA" id="ARBA00022500"/>
    </source>
</evidence>
<dbReference type="SUPFAM" id="SSF52172">
    <property type="entry name" value="CheY-like"/>
    <property type="match status" value="1"/>
</dbReference>
<dbReference type="Gene3D" id="3.40.50.2300">
    <property type="match status" value="1"/>
</dbReference>
<dbReference type="RefSeq" id="WP_010042500.1">
    <property type="nucleotide sequence ID" value="NZ_CP025958.1"/>
</dbReference>
<dbReference type="Proteomes" id="UP000245802">
    <property type="component" value="Chromosome"/>
</dbReference>
<dbReference type="GO" id="GO:0006935">
    <property type="term" value="P:chemotaxis"/>
    <property type="evidence" value="ECO:0007669"/>
    <property type="project" value="UniProtKB-UniRule"/>
</dbReference>
<name>A0A2Z3GQU2_9BACT</name>
<evidence type="ECO:0000313" key="12">
    <source>
        <dbReference type="Proteomes" id="UP000245802"/>
    </source>
</evidence>
<evidence type="ECO:0000256" key="1">
    <source>
        <dbReference type="ARBA" id="ARBA00022490"/>
    </source>
</evidence>
<dbReference type="InterPro" id="IPR011006">
    <property type="entry name" value="CheY-like_superfamily"/>
</dbReference>
<comment type="catalytic activity">
    <reaction evidence="4 5">
        <text>[protein]-L-glutamate 5-O-methyl ester + H2O = L-glutamyl-[protein] + methanol + H(+)</text>
        <dbReference type="Rhea" id="RHEA:23236"/>
        <dbReference type="Rhea" id="RHEA-COMP:10208"/>
        <dbReference type="Rhea" id="RHEA-COMP:10311"/>
        <dbReference type="ChEBI" id="CHEBI:15377"/>
        <dbReference type="ChEBI" id="CHEBI:15378"/>
        <dbReference type="ChEBI" id="CHEBI:17790"/>
        <dbReference type="ChEBI" id="CHEBI:29973"/>
        <dbReference type="ChEBI" id="CHEBI:82795"/>
        <dbReference type="EC" id="3.1.1.61"/>
    </reaction>
</comment>
<dbReference type="PROSITE" id="PS50110">
    <property type="entry name" value="RESPONSE_REGULATORY"/>
    <property type="match status" value="1"/>
</dbReference>
<evidence type="ECO:0000256" key="4">
    <source>
        <dbReference type="ARBA" id="ARBA00048267"/>
    </source>
</evidence>
<dbReference type="EC" id="3.5.1.44" evidence="5"/>
<evidence type="ECO:0000259" key="9">
    <source>
        <dbReference type="PROSITE" id="PS50110"/>
    </source>
</evidence>
<comment type="PTM">
    <text evidence="5">Phosphorylated by CheA. Phosphorylation of the N-terminal regulatory domain activates the methylesterase activity.</text>
</comment>
<keyword evidence="12" id="KW-1185">Reference proteome</keyword>
<keyword evidence="3 5" id="KW-0378">Hydrolase</keyword>
<comment type="catalytic activity">
    <reaction evidence="5">
        <text>L-glutaminyl-[protein] + H2O = L-glutamyl-[protein] + NH4(+)</text>
        <dbReference type="Rhea" id="RHEA:16441"/>
        <dbReference type="Rhea" id="RHEA-COMP:10207"/>
        <dbReference type="Rhea" id="RHEA-COMP:10208"/>
        <dbReference type="ChEBI" id="CHEBI:15377"/>
        <dbReference type="ChEBI" id="CHEBI:28938"/>
        <dbReference type="ChEBI" id="CHEBI:29973"/>
        <dbReference type="ChEBI" id="CHEBI:30011"/>
        <dbReference type="EC" id="3.5.1.44"/>
    </reaction>
</comment>
<dbReference type="SUPFAM" id="SSF52738">
    <property type="entry name" value="Methylesterase CheB, C-terminal domain"/>
    <property type="match status" value="1"/>
</dbReference>
<dbReference type="EC" id="3.1.1.61" evidence="5"/>
<evidence type="ECO:0000313" key="11">
    <source>
        <dbReference type="EMBL" id="AWM35658.1"/>
    </source>
</evidence>
<dbReference type="PROSITE" id="PS50122">
    <property type="entry name" value="CHEB"/>
    <property type="match status" value="1"/>
</dbReference>
<dbReference type="GO" id="GO:0032259">
    <property type="term" value="P:methylation"/>
    <property type="evidence" value="ECO:0007669"/>
    <property type="project" value="UniProtKB-KW"/>
</dbReference>
<organism evidence="11 12">
    <name type="scientific">Gemmata obscuriglobus</name>
    <dbReference type="NCBI Taxonomy" id="114"/>
    <lineage>
        <taxon>Bacteria</taxon>
        <taxon>Pseudomonadati</taxon>
        <taxon>Planctomycetota</taxon>
        <taxon>Planctomycetia</taxon>
        <taxon>Gemmatales</taxon>
        <taxon>Gemmataceae</taxon>
        <taxon>Gemmata</taxon>
    </lineage>
</organism>